<dbReference type="OMA" id="YWISADI"/>
<dbReference type="OrthoDB" id="62798at2759"/>
<dbReference type="Gene3D" id="3.60.10.10">
    <property type="entry name" value="Endonuclease/exonuclease/phosphatase"/>
    <property type="match status" value="1"/>
</dbReference>
<dbReference type="SMART" id="SM00128">
    <property type="entry name" value="IPPc"/>
    <property type="match status" value="1"/>
</dbReference>
<dbReference type="PANTHER" id="PTHR45666">
    <property type="entry name" value="TYPE IV INOSITOL POLYPHOSPHATE 5-PHOSPHATASE 9"/>
    <property type="match status" value="1"/>
</dbReference>
<comment type="similarity">
    <text evidence="1">Belongs to the inositol polyphosphate 5-phosphatase family.</text>
</comment>
<name>A0A8T2SGZ3_CERRI</name>
<evidence type="ECO:0000313" key="6">
    <source>
        <dbReference type="Proteomes" id="UP000825935"/>
    </source>
</evidence>
<comment type="caution">
    <text evidence="5">The sequence shown here is derived from an EMBL/GenBank/DDBJ whole genome shotgun (WGS) entry which is preliminary data.</text>
</comment>
<dbReference type="SUPFAM" id="SSF56219">
    <property type="entry name" value="DNase I-like"/>
    <property type="match status" value="1"/>
</dbReference>
<dbReference type="InterPro" id="IPR036691">
    <property type="entry name" value="Endo/exonu/phosph_ase_sf"/>
</dbReference>
<keyword evidence="6" id="KW-1185">Reference proteome</keyword>
<protein>
    <recommendedName>
        <fullName evidence="4">Inositol polyphosphate-related phosphatase domain-containing protein</fullName>
    </recommendedName>
</protein>
<evidence type="ECO:0000256" key="3">
    <source>
        <dbReference type="SAM" id="MobiDB-lite"/>
    </source>
</evidence>
<keyword evidence="2" id="KW-0378">Hydrolase</keyword>
<sequence>MSRYSSRSKQVDDSSGWSSAGLQQTHFSVTPGSPQDVLRKEQFRVFTGTWNVGGKLPQEKMNLEDWLRLTTPADIYVIGFQEIVPLNAGNVLGVDDKCSAMRWLHLIQKALNKKSSPVKTATFPHKLSPKRKSHSLCSGRMDEPFTAEEYHNVDLRSSTISERGSLHKSLCGPQHISSLQSHSSNEANISTGAIGVPIHLPPPAVKSCCGGDAERTLQYALVASKQMVGILLSVWVRDDLGRYVQHVNISSVRCGVMGYLGNKGSISISLRLHQTTFCFICSHLTSGEKEGDELRRNCDVNVILKRTYFSTRLKGSLPHTILEHDHVLWIGDLNYRLALPSTSMKSLLARRDWDALLERDQLHIERTAGRVFKGWHEGKICFPPTYKYRTGSDTYAVERRKFGQKRRTPAWCDRILWYGNGLKQLEYVRAESSFSDHRPVYAVFLAEVVPKKLKDFLV</sequence>
<dbReference type="GO" id="GO:0004439">
    <property type="term" value="F:phosphatidylinositol-4,5-bisphosphate 5-phosphatase activity"/>
    <property type="evidence" value="ECO:0007669"/>
    <property type="project" value="TreeGrafter"/>
</dbReference>
<dbReference type="EMBL" id="CM035425">
    <property type="protein sequence ID" value="KAH7331047.1"/>
    <property type="molecule type" value="Genomic_DNA"/>
</dbReference>
<dbReference type="EMBL" id="CM035425">
    <property type="protein sequence ID" value="KAH7331048.1"/>
    <property type="molecule type" value="Genomic_DNA"/>
</dbReference>
<evidence type="ECO:0000259" key="4">
    <source>
        <dbReference type="SMART" id="SM00128"/>
    </source>
</evidence>
<feature type="region of interest" description="Disordered" evidence="3">
    <location>
        <begin position="118"/>
        <end position="137"/>
    </location>
</feature>
<organism evidence="5 6">
    <name type="scientific">Ceratopteris richardii</name>
    <name type="common">Triangle waterfern</name>
    <dbReference type="NCBI Taxonomy" id="49495"/>
    <lineage>
        <taxon>Eukaryota</taxon>
        <taxon>Viridiplantae</taxon>
        <taxon>Streptophyta</taxon>
        <taxon>Embryophyta</taxon>
        <taxon>Tracheophyta</taxon>
        <taxon>Polypodiopsida</taxon>
        <taxon>Polypodiidae</taxon>
        <taxon>Polypodiales</taxon>
        <taxon>Pteridineae</taxon>
        <taxon>Pteridaceae</taxon>
        <taxon>Parkerioideae</taxon>
        <taxon>Ceratopteris</taxon>
    </lineage>
</organism>
<dbReference type="Pfam" id="PF22669">
    <property type="entry name" value="Exo_endo_phos2"/>
    <property type="match status" value="2"/>
</dbReference>
<dbReference type="GO" id="GO:0004445">
    <property type="term" value="F:inositol-polyphosphate 5-phosphatase activity"/>
    <property type="evidence" value="ECO:0007669"/>
    <property type="project" value="InterPro"/>
</dbReference>
<dbReference type="EMBL" id="CM035425">
    <property type="protein sequence ID" value="KAH7331046.1"/>
    <property type="molecule type" value="Genomic_DNA"/>
</dbReference>
<accession>A0A8T2SGZ3</accession>
<dbReference type="GO" id="GO:0034485">
    <property type="term" value="F:phosphatidylinositol-3,4,5-trisphosphate 5-phosphatase activity"/>
    <property type="evidence" value="ECO:0007669"/>
    <property type="project" value="TreeGrafter"/>
</dbReference>
<feature type="region of interest" description="Disordered" evidence="3">
    <location>
        <begin position="1"/>
        <end position="35"/>
    </location>
</feature>
<dbReference type="InterPro" id="IPR000300">
    <property type="entry name" value="IPPc"/>
</dbReference>
<evidence type="ECO:0000313" key="5">
    <source>
        <dbReference type="EMBL" id="KAH7331048.1"/>
    </source>
</evidence>
<feature type="domain" description="Inositol polyphosphate-related phosphatase" evidence="4">
    <location>
        <begin position="41"/>
        <end position="452"/>
    </location>
</feature>
<dbReference type="PANTHER" id="PTHR45666:SF15">
    <property type="entry name" value="TYPE I INOSITOL POLYPHOSPHATE 5-PHOSPHATASE 8"/>
    <property type="match status" value="1"/>
</dbReference>
<proteinExistence type="inferred from homology"/>
<dbReference type="InterPro" id="IPR045849">
    <property type="entry name" value="IP5P_plant"/>
</dbReference>
<gene>
    <name evidence="5" type="ORF">KP509_20G013300</name>
</gene>
<reference evidence="5" key="1">
    <citation type="submission" date="2021-08" db="EMBL/GenBank/DDBJ databases">
        <title>WGS assembly of Ceratopteris richardii.</title>
        <authorList>
            <person name="Marchant D.B."/>
            <person name="Chen G."/>
            <person name="Jenkins J."/>
            <person name="Shu S."/>
            <person name="Leebens-Mack J."/>
            <person name="Grimwood J."/>
            <person name="Schmutz J."/>
            <person name="Soltis P."/>
            <person name="Soltis D."/>
            <person name="Chen Z.-H."/>
        </authorList>
    </citation>
    <scope>NUCLEOTIDE SEQUENCE</scope>
    <source>
        <strain evidence="5">Whitten #5841</strain>
        <tissue evidence="5">Leaf</tissue>
    </source>
</reference>
<feature type="compositionally biased region" description="Polar residues" evidence="3">
    <location>
        <begin position="1"/>
        <end position="33"/>
    </location>
</feature>
<evidence type="ECO:0000256" key="2">
    <source>
        <dbReference type="ARBA" id="ARBA00022801"/>
    </source>
</evidence>
<dbReference type="Proteomes" id="UP000825935">
    <property type="component" value="Chromosome 20"/>
</dbReference>
<dbReference type="GO" id="GO:0046856">
    <property type="term" value="P:phosphatidylinositol dephosphorylation"/>
    <property type="evidence" value="ECO:0007669"/>
    <property type="project" value="InterPro"/>
</dbReference>
<dbReference type="AlphaFoldDB" id="A0A8T2SGZ3"/>
<evidence type="ECO:0000256" key="1">
    <source>
        <dbReference type="ARBA" id="ARBA00010768"/>
    </source>
</evidence>
<dbReference type="EMBL" id="CM035425">
    <property type="protein sequence ID" value="KAH7331049.1"/>
    <property type="molecule type" value="Genomic_DNA"/>
</dbReference>